<name>A0A927ATQ4_9BACT</name>
<feature type="domain" description="Histidine kinase" evidence="22">
    <location>
        <begin position="430"/>
        <end position="620"/>
    </location>
</feature>
<sequence>MAGFYSSSSALRRHSSISGWLLLLFFLGSMSGLAQTYTYPFTNGRAELPALFPVKNKSIVATYRIQNPTNKPVEVILYYGIDQLTAYRIDNGIATLLGQSGWLYPAPMLQFDQYPEFGLQHRNGLLFQVLPERTMLLRVVFLNKSSVNTIHYSPVLFSRTGYQQFLDHRAIEHSQTRLLGTGFLGCLLIMFLYTGMQYVILRERVLLYYSLYVLLVMLRSVMTDEYLRGLDYWPLLRSVNFVSRHSLTFMFWSLAAYGLFLREYVQLKTRSSRIDTVYVVASILFVLLGIGDVFVVVDKFTEPVWHLAHRIIDIGLLLYGLYTLYTLWLFYDPVTRFLFWGVLFFILSGIISLINRLFFPDSPTVYDVEAGIFMTGYILEIVTFALGIAQRHELIRQEKLQIQAKLIEQLQGNEQKQAKLNSLRDEIARDLHDEVGSQLSSISILSQTTTRYVTDERAHQRLLTIGQTARQVMDSMREIVWSLNSSSDSLQDAGQRIRETAYTLFQDSLVRLHIDITETSAQLEFTEKQRRELHLIAKECLTNVFRHANAQNVWITLRIEASNLQLIIRDDGVGLDQNATTSGLGLRSIQQRVESLRGRLCIESEPGRGTTFSINCSITLSQHYQPTEPRFATSTSSSDNS</sequence>
<feature type="transmembrane region" description="Helical" evidence="21">
    <location>
        <begin position="337"/>
        <end position="358"/>
    </location>
</feature>
<dbReference type="Gene3D" id="3.30.565.10">
    <property type="entry name" value="Histidine kinase-like ATPase, C-terminal domain"/>
    <property type="match status" value="1"/>
</dbReference>
<dbReference type="InterPro" id="IPR050482">
    <property type="entry name" value="Sensor_HK_TwoCompSys"/>
</dbReference>
<dbReference type="Proteomes" id="UP000598820">
    <property type="component" value="Unassembled WGS sequence"/>
</dbReference>
<protein>
    <recommendedName>
        <fullName evidence="6">Oxygen sensor histidine kinase NreB</fullName>
        <ecNumber evidence="5">2.7.13.3</ecNumber>
    </recommendedName>
    <alternativeName>
        <fullName evidence="20">Nitrogen regulation protein B</fullName>
    </alternativeName>
</protein>
<keyword evidence="7" id="KW-1003">Cell membrane</keyword>
<dbReference type="PANTHER" id="PTHR24421">
    <property type="entry name" value="NITRATE/NITRITE SENSOR PROTEIN NARX-RELATED"/>
    <property type="match status" value="1"/>
</dbReference>
<evidence type="ECO:0000256" key="7">
    <source>
        <dbReference type="ARBA" id="ARBA00022475"/>
    </source>
</evidence>
<keyword evidence="15" id="KW-0408">Iron</keyword>
<dbReference type="GO" id="GO:0005737">
    <property type="term" value="C:cytoplasm"/>
    <property type="evidence" value="ECO:0007669"/>
    <property type="project" value="UniProtKB-SubCell"/>
</dbReference>
<evidence type="ECO:0000256" key="15">
    <source>
        <dbReference type="ARBA" id="ARBA00023004"/>
    </source>
</evidence>
<feature type="transmembrane region" description="Helical" evidence="21">
    <location>
        <begin position="370"/>
        <end position="389"/>
    </location>
</feature>
<dbReference type="GO" id="GO:0046983">
    <property type="term" value="F:protein dimerization activity"/>
    <property type="evidence" value="ECO:0007669"/>
    <property type="project" value="InterPro"/>
</dbReference>
<dbReference type="InterPro" id="IPR004358">
    <property type="entry name" value="Sig_transdc_His_kin-like_C"/>
</dbReference>
<evidence type="ECO:0000259" key="22">
    <source>
        <dbReference type="PROSITE" id="PS50109"/>
    </source>
</evidence>
<evidence type="ECO:0000256" key="13">
    <source>
        <dbReference type="ARBA" id="ARBA00022777"/>
    </source>
</evidence>
<dbReference type="PROSITE" id="PS50109">
    <property type="entry name" value="HIS_KIN"/>
    <property type="match status" value="1"/>
</dbReference>
<dbReference type="InterPro" id="IPR003594">
    <property type="entry name" value="HATPase_dom"/>
</dbReference>
<keyword evidence="18 21" id="KW-0472">Membrane</keyword>
<feature type="transmembrane region" description="Helical" evidence="21">
    <location>
        <begin position="176"/>
        <end position="193"/>
    </location>
</feature>
<dbReference type="PANTHER" id="PTHR24421:SF37">
    <property type="entry name" value="SENSOR HISTIDINE KINASE NARS"/>
    <property type="match status" value="1"/>
</dbReference>
<comment type="function">
    <text evidence="19">Member of the two-component regulatory system NreB/NreC involved in the control of dissimilatory nitrate/nitrite reduction in response to oxygen. NreB functions as a direct oxygen sensor histidine kinase which is autophosphorylated, in the absence of oxygen, probably at the conserved histidine residue, and transfers its phosphate group probably to a conserved aspartate residue of NreC. NreB/NreC activates the expression of the nitrate (narGHJI) and nitrite (nir) reductase operons, as well as the putative nitrate transporter gene narT.</text>
</comment>
<evidence type="ECO:0000256" key="3">
    <source>
        <dbReference type="ARBA" id="ARBA00004496"/>
    </source>
</evidence>
<feature type="transmembrane region" description="Helical" evidence="21">
    <location>
        <begin position="205"/>
        <end position="222"/>
    </location>
</feature>
<keyword evidence="24" id="KW-1185">Reference proteome</keyword>
<dbReference type="PRINTS" id="PR00344">
    <property type="entry name" value="BCTRLSENSOR"/>
</dbReference>
<dbReference type="AlphaFoldDB" id="A0A927ATQ4"/>
<evidence type="ECO:0000256" key="20">
    <source>
        <dbReference type="ARBA" id="ARBA00030800"/>
    </source>
</evidence>
<keyword evidence="10" id="KW-0808">Transferase</keyword>
<dbReference type="Pfam" id="PF07695">
    <property type="entry name" value="7TMR-DISM_7TM"/>
    <property type="match status" value="1"/>
</dbReference>
<evidence type="ECO:0000256" key="21">
    <source>
        <dbReference type="SAM" id="Phobius"/>
    </source>
</evidence>
<dbReference type="GO" id="GO:0051539">
    <property type="term" value="F:4 iron, 4 sulfur cluster binding"/>
    <property type="evidence" value="ECO:0007669"/>
    <property type="project" value="UniProtKB-KW"/>
</dbReference>
<dbReference type="Pfam" id="PF07730">
    <property type="entry name" value="HisKA_3"/>
    <property type="match status" value="1"/>
</dbReference>
<evidence type="ECO:0000256" key="11">
    <source>
        <dbReference type="ARBA" id="ARBA00022692"/>
    </source>
</evidence>
<evidence type="ECO:0000256" key="9">
    <source>
        <dbReference type="ARBA" id="ARBA00022490"/>
    </source>
</evidence>
<reference evidence="23" key="1">
    <citation type="submission" date="2020-09" db="EMBL/GenBank/DDBJ databases">
        <authorList>
            <person name="Kim M.K."/>
        </authorList>
    </citation>
    <scope>NUCLEOTIDE SEQUENCE</scope>
    <source>
        <strain evidence="23">BT702</strain>
    </source>
</reference>
<feature type="transmembrane region" description="Helical" evidence="21">
    <location>
        <begin position="277"/>
        <end position="297"/>
    </location>
</feature>
<evidence type="ECO:0000256" key="8">
    <source>
        <dbReference type="ARBA" id="ARBA00022485"/>
    </source>
</evidence>
<evidence type="ECO:0000256" key="19">
    <source>
        <dbReference type="ARBA" id="ARBA00024827"/>
    </source>
</evidence>
<dbReference type="RefSeq" id="WP_190890446.1">
    <property type="nucleotide sequence ID" value="NZ_JACWZY010000028.1"/>
</dbReference>
<dbReference type="InterPro" id="IPR036890">
    <property type="entry name" value="HATPase_C_sf"/>
</dbReference>
<keyword evidence="12" id="KW-0479">Metal-binding</keyword>
<evidence type="ECO:0000256" key="1">
    <source>
        <dbReference type="ARBA" id="ARBA00000085"/>
    </source>
</evidence>
<keyword evidence="17" id="KW-0411">Iron-sulfur</keyword>
<organism evidence="23 24">
    <name type="scientific">Spirosoma profusum</name>
    <dbReference type="NCBI Taxonomy" id="2771354"/>
    <lineage>
        <taxon>Bacteria</taxon>
        <taxon>Pseudomonadati</taxon>
        <taxon>Bacteroidota</taxon>
        <taxon>Cytophagia</taxon>
        <taxon>Cytophagales</taxon>
        <taxon>Cytophagaceae</taxon>
        <taxon>Spirosoma</taxon>
    </lineage>
</organism>
<dbReference type="EMBL" id="JACWZY010000028">
    <property type="protein sequence ID" value="MBD2704130.1"/>
    <property type="molecule type" value="Genomic_DNA"/>
</dbReference>
<keyword evidence="14 21" id="KW-1133">Transmembrane helix</keyword>
<evidence type="ECO:0000256" key="14">
    <source>
        <dbReference type="ARBA" id="ARBA00022989"/>
    </source>
</evidence>
<dbReference type="GO" id="GO:0000155">
    <property type="term" value="F:phosphorelay sensor kinase activity"/>
    <property type="evidence" value="ECO:0007669"/>
    <property type="project" value="InterPro"/>
</dbReference>
<comment type="caution">
    <text evidence="23">The sequence shown here is derived from an EMBL/GenBank/DDBJ whole genome shotgun (WGS) entry which is preliminary data.</text>
</comment>
<dbReference type="SUPFAM" id="SSF55874">
    <property type="entry name" value="ATPase domain of HSP90 chaperone/DNA topoisomerase II/histidine kinase"/>
    <property type="match status" value="1"/>
</dbReference>
<evidence type="ECO:0000256" key="6">
    <source>
        <dbReference type="ARBA" id="ARBA00017322"/>
    </source>
</evidence>
<keyword evidence="8" id="KW-0004">4Fe-4S</keyword>
<gene>
    <name evidence="23" type="ORF">IC229_26025</name>
</gene>
<keyword evidence="11 21" id="KW-0812">Transmembrane</keyword>
<evidence type="ECO:0000256" key="2">
    <source>
        <dbReference type="ARBA" id="ARBA00001966"/>
    </source>
</evidence>
<dbReference type="InterPro" id="IPR011712">
    <property type="entry name" value="Sig_transdc_His_kin_sub3_dim/P"/>
</dbReference>
<proteinExistence type="predicted"/>
<dbReference type="GO" id="GO:0005886">
    <property type="term" value="C:plasma membrane"/>
    <property type="evidence" value="ECO:0007669"/>
    <property type="project" value="UniProtKB-SubCell"/>
</dbReference>
<feature type="transmembrane region" description="Helical" evidence="21">
    <location>
        <begin position="309"/>
        <end position="330"/>
    </location>
</feature>
<dbReference type="InterPro" id="IPR005467">
    <property type="entry name" value="His_kinase_dom"/>
</dbReference>
<dbReference type="EC" id="2.7.13.3" evidence="5"/>
<dbReference type="GO" id="GO:0046872">
    <property type="term" value="F:metal ion binding"/>
    <property type="evidence" value="ECO:0007669"/>
    <property type="project" value="UniProtKB-KW"/>
</dbReference>
<dbReference type="SMART" id="SM00387">
    <property type="entry name" value="HATPase_c"/>
    <property type="match status" value="1"/>
</dbReference>
<comment type="subcellular location">
    <subcellularLocation>
        <location evidence="4">Cell membrane</location>
        <topology evidence="4">Multi-pass membrane protein</topology>
    </subcellularLocation>
    <subcellularLocation>
        <location evidence="3">Cytoplasm</location>
    </subcellularLocation>
</comment>
<evidence type="ECO:0000256" key="10">
    <source>
        <dbReference type="ARBA" id="ARBA00022679"/>
    </source>
</evidence>
<dbReference type="Pfam" id="PF02518">
    <property type="entry name" value="HATPase_c"/>
    <property type="match status" value="1"/>
</dbReference>
<keyword evidence="16" id="KW-0902">Two-component regulatory system</keyword>
<evidence type="ECO:0000256" key="18">
    <source>
        <dbReference type="ARBA" id="ARBA00023136"/>
    </source>
</evidence>
<evidence type="ECO:0000256" key="4">
    <source>
        <dbReference type="ARBA" id="ARBA00004651"/>
    </source>
</evidence>
<evidence type="ECO:0000313" key="23">
    <source>
        <dbReference type="EMBL" id="MBD2704130.1"/>
    </source>
</evidence>
<evidence type="ECO:0000256" key="5">
    <source>
        <dbReference type="ARBA" id="ARBA00012438"/>
    </source>
</evidence>
<feature type="transmembrane region" description="Helical" evidence="21">
    <location>
        <begin position="242"/>
        <end position="265"/>
    </location>
</feature>
<evidence type="ECO:0000256" key="17">
    <source>
        <dbReference type="ARBA" id="ARBA00023014"/>
    </source>
</evidence>
<comment type="cofactor">
    <cofactor evidence="2">
        <name>[4Fe-4S] cluster</name>
        <dbReference type="ChEBI" id="CHEBI:49883"/>
    </cofactor>
</comment>
<dbReference type="CDD" id="cd16917">
    <property type="entry name" value="HATPase_UhpB-NarQ-NarX-like"/>
    <property type="match status" value="1"/>
</dbReference>
<keyword evidence="13 23" id="KW-0418">Kinase</keyword>
<evidence type="ECO:0000256" key="12">
    <source>
        <dbReference type="ARBA" id="ARBA00022723"/>
    </source>
</evidence>
<evidence type="ECO:0000313" key="24">
    <source>
        <dbReference type="Proteomes" id="UP000598820"/>
    </source>
</evidence>
<dbReference type="Gene3D" id="1.20.5.1930">
    <property type="match status" value="1"/>
</dbReference>
<keyword evidence="9" id="KW-0963">Cytoplasm</keyword>
<comment type="catalytic activity">
    <reaction evidence="1">
        <text>ATP + protein L-histidine = ADP + protein N-phospho-L-histidine.</text>
        <dbReference type="EC" id="2.7.13.3"/>
    </reaction>
</comment>
<accession>A0A927ATQ4</accession>
<dbReference type="InterPro" id="IPR011623">
    <property type="entry name" value="7TMR_DISM_rcpt_extracell_dom1"/>
</dbReference>
<evidence type="ECO:0000256" key="16">
    <source>
        <dbReference type="ARBA" id="ARBA00023012"/>
    </source>
</evidence>